<keyword evidence="4" id="KW-0488">Methylation</keyword>
<dbReference type="PROSITE" id="PS50920">
    <property type="entry name" value="SOLCAR"/>
    <property type="match status" value="2"/>
</dbReference>
<evidence type="ECO:0000256" key="4">
    <source>
        <dbReference type="ARBA" id="ARBA00022481"/>
    </source>
</evidence>
<evidence type="ECO:0000256" key="13">
    <source>
        <dbReference type="ARBA" id="ARBA00023136"/>
    </source>
</evidence>
<evidence type="ECO:0000256" key="1">
    <source>
        <dbReference type="ARBA" id="ARBA00004448"/>
    </source>
</evidence>
<feature type="domain" description="EF-hand" evidence="22">
    <location>
        <begin position="87"/>
        <end position="122"/>
    </location>
</feature>
<evidence type="ECO:0000256" key="8">
    <source>
        <dbReference type="ARBA" id="ARBA00022792"/>
    </source>
</evidence>
<dbReference type="GO" id="GO:0005509">
    <property type="term" value="F:calcium ion binding"/>
    <property type="evidence" value="ECO:0007669"/>
    <property type="project" value="InterPro"/>
</dbReference>
<dbReference type="GO" id="GO:0043490">
    <property type="term" value="P:malate-aspartate shuttle"/>
    <property type="evidence" value="ECO:0007669"/>
    <property type="project" value="TreeGrafter"/>
</dbReference>
<feature type="repeat" description="Solcar" evidence="21">
    <location>
        <begin position="465"/>
        <end position="553"/>
    </location>
</feature>
<protein>
    <recommendedName>
        <fullName evidence="19">Electrogenic aspartate/glutamate antiporter SLC25A13, mitochondrial</fullName>
    </recommendedName>
    <alternativeName>
        <fullName evidence="20">Solute carrier family 25 member 13</fullName>
    </alternativeName>
</protein>
<dbReference type="Proteomes" id="UP000008225">
    <property type="component" value="Chromosome 8"/>
</dbReference>
<organism evidence="23 24">
    <name type="scientific">Callithrix jacchus</name>
    <name type="common">White-tufted-ear marmoset</name>
    <name type="synonym">Simia Jacchus</name>
    <dbReference type="NCBI Taxonomy" id="9483"/>
    <lineage>
        <taxon>Eukaryota</taxon>
        <taxon>Metazoa</taxon>
        <taxon>Chordata</taxon>
        <taxon>Craniata</taxon>
        <taxon>Vertebrata</taxon>
        <taxon>Euteleostomi</taxon>
        <taxon>Mammalia</taxon>
        <taxon>Eutheria</taxon>
        <taxon>Euarchontoglires</taxon>
        <taxon>Primates</taxon>
        <taxon>Haplorrhini</taxon>
        <taxon>Platyrrhini</taxon>
        <taxon>Cebidae</taxon>
        <taxon>Callitrichinae</taxon>
        <taxon>Callithrix</taxon>
        <taxon>Callithrix</taxon>
    </lineage>
</organism>
<dbReference type="GO" id="GO:0000515">
    <property type="term" value="F:aspartate:glutamate, proton antiporter activity"/>
    <property type="evidence" value="ECO:0007669"/>
    <property type="project" value="UniProtKB-ARBA"/>
</dbReference>
<evidence type="ECO:0000256" key="21">
    <source>
        <dbReference type="PROSITE-ProRule" id="PRU00282"/>
    </source>
</evidence>
<gene>
    <name evidence="23" type="primary">SLC25A13</name>
</gene>
<dbReference type="InterPro" id="IPR002048">
    <property type="entry name" value="EF_hand_dom"/>
</dbReference>
<dbReference type="InterPro" id="IPR023395">
    <property type="entry name" value="MCP_dom_sf"/>
</dbReference>
<dbReference type="GeneTree" id="ENSGT00940000159344"/>
<keyword evidence="24" id="KW-1185">Reference proteome</keyword>
<keyword evidence="12" id="KW-0496">Mitochondrion</keyword>
<keyword evidence="7" id="KW-0677">Repeat</keyword>
<sequence length="622" mass="68021">MAAAKVALTKRADPAELRTIFLKYASIEKNGEFFMSPNDFVTRYLNIFGESQPNPKTVELLSGVVDQTKDGLISFQEFVAFESVLCAPDALFMVAFQLFDKAGKGEVTFEDVKQVFGQTTIHQHIPFNWDSEFVQLHFGKERKRHLTYAEFTQFLLEIQLEHAKQAFVQRDNARTGRVTAIDFRDIMVTIRPHVLTPFVEECLVAAAGGTTSRQVSFSYFNGFNSLLNNMELIRKIYSTLAGNRKDVGVTKEEFVLAAQKFGQVTPMEVDILFQLADLYEPRGRMTLADIERIAPLEEGTLPFNLAEAQRQKASGDSARPVLLQVAESAYRFGLGSVAGGLLPQLLGVAPEKAIKLTVNDFVRDKFMHKDGSVPLAAEILAGGCAGGSQVIFTNPLEIVKIRLQVAGEITTGPRVSALSVVRDLGFFGIYKGAKACFLRDIPFSAIYFPCYAHVKASFANEDGQVSPGSLLLAGAIAGMPAASLVTPADVIKTRLQVAARAGQTTYSGVIDCFRKILREEGPKALWKGAGARVFRSSPQFGVTLLTYELLQRWFYIDFGGVKPMGSEPVPKSRINLPAPNPDHVGGYKLAVATFAGIENKFGLYLPLFKPSASTSKAIGGGP</sequence>
<dbReference type="InterPro" id="IPR018108">
    <property type="entry name" value="MCP_transmembrane"/>
</dbReference>
<evidence type="ECO:0000313" key="24">
    <source>
        <dbReference type="Proteomes" id="UP000008225"/>
    </source>
</evidence>
<evidence type="ECO:0000256" key="9">
    <source>
        <dbReference type="ARBA" id="ARBA00022837"/>
    </source>
</evidence>
<keyword evidence="13 21" id="KW-0472">Membrane</keyword>
<evidence type="ECO:0000256" key="14">
    <source>
        <dbReference type="ARBA" id="ARBA00037019"/>
    </source>
</evidence>
<evidence type="ECO:0000313" key="23">
    <source>
        <dbReference type="Ensembl" id="ENSCJAP00000000994.4"/>
    </source>
</evidence>
<dbReference type="AlphaFoldDB" id="A0A5K1VHA9"/>
<keyword evidence="8" id="KW-0999">Mitochondrion inner membrane</keyword>
<evidence type="ECO:0000256" key="11">
    <source>
        <dbReference type="ARBA" id="ARBA00022990"/>
    </source>
</evidence>
<dbReference type="Bgee" id="ENSCJAG00000000554">
    <property type="expression patterns" value="Expressed in liver and 6 other cell types or tissues"/>
</dbReference>
<dbReference type="Gene3D" id="1.50.40.10">
    <property type="entry name" value="Mitochondrial carrier domain"/>
    <property type="match status" value="1"/>
</dbReference>
<name>A0A5K1VHA9_CALJA</name>
<evidence type="ECO:0000256" key="5">
    <source>
        <dbReference type="ARBA" id="ARBA00022692"/>
    </source>
</evidence>
<dbReference type="FunFam" id="1.10.238.10:FF:000529">
    <property type="entry name" value="Solute carrier family 25 member 13"/>
    <property type="match status" value="1"/>
</dbReference>
<comment type="catalytic activity">
    <reaction evidence="14">
        <text>3-sulfino-L-alanine(out) + L-aspartate(in) = 3-sulfino-L-alanine(in) + L-aspartate(out)</text>
        <dbReference type="Rhea" id="RHEA:70975"/>
        <dbReference type="ChEBI" id="CHEBI:29991"/>
        <dbReference type="ChEBI" id="CHEBI:61085"/>
    </reaction>
</comment>
<evidence type="ECO:0000256" key="18">
    <source>
        <dbReference type="ARBA" id="ARBA00059790"/>
    </source>
</evidence>
<dbReference type="Gene3D" id="1.10.238.10">
    <property type="entry name" value="EF-hand"/>
    <property type="match status" value="2"/>
</dbReference>
<dbReference type="PROSITE" id="PS50222">
    <property type="entry name" value="EF_HAND_2"/>
    <property type="match status" value="1"/>
</dbReference>
<evidence type="ECO:0000256" key="20">
    <source>
        <dbReference type="ARBA" id="ARBA00076504"/>
    </source>
</evidence>
<keyword evidence="3" id="KW-0813">Transport</keyword>
<keyword evidence="5 21" id="KW-0812">Transmembrane</keyword>
<comment type="catalytic activity">
    <reaction evidence="17">
        <text>3-sulfino-L-alanine(out) + L-glutamate(in) + H(+)(in) = 3-sulfino-L-alanine(in) + L-glutamate(out) + H(+)(out)</text>
        <dbReference type="Rhea" id="RHEA:70967"/>
        <dbReference type="ChEBI" id="CHEBI:15378"/>
        <dbReference type="ChEBI" id="CHEBI:29985"/>
        <dbReference type="ChEBI" id="CHEBI:61085"/>
    </reaction>
</comment>
<evidence type="ECO:0000256" key="16">
    <source>
        <dbReference type="ARBA" id="ARBA00047487"/>
    </source>
</evidence>
<comment type="subunit">
    <text evidence="15">Homodimer (via N-terminus).</text>
</comment>
<comment type="similarity">
    <text evidence="2">Belongs to the mitochondrial carrier (TC 2.A.29) family.</text>
</comment>
<dbReference type="Ensembl" id="ENSCJAT00000001055.5">
    <property type="protein sequence ID" value="ENSCJAP00000000994.4"/>
    <property type="gene ID" value="ENSCJAG00000000554.5"/>
</dbReference>
<evidence type="ECO:0000256" key="10">
    <source>
        <dbReference type="ARBA" id="ARBA00022989"/>
    </source>
</evidence>
<dbReference type="FunFam" id="1.50.40.10:FF:000004">
    <property type="entry name" value="Calcium-binding mitochondrial carrier protein Aralar1"/>
    <property type="match status" value="1"/>
</dbReference>
<evidence type="ECO:0000259" key="22">
    <source>
        <dbReference type="PROSITE" id="PS50222"/>
    </source>
</evidence>
<proteinExistence type="inferred from homology"/>
<comment type="catalytic activity">
    <reaction evidence="16">
        <text>L-aspartate(in) + L-glutamate(out) + H(+)(out) = L-aspartate(out) + L-glutamate(in) + H(+)(in)</text>
        <dbReference type="Rhea" id="RHEA:70783"/>
        <dbReference type="ChEBI" id="CHEBI:15378"/>
        <dbReference type="ChEBI" id="CHEBI:29985"/>
        <dbReference type="ChEBI" id="CHEBI:29991"/>
    </reaction>
</comment>
<dbReference type="PANTHER" id="PTHR45678:SF12">
    <property type="entry name" value="ELECTROGENIC ASPARTATE_GLUTAMATE ANTIPORTER SLC25A13, MITOCHONDRIAL"/>
    <property type="match status" value="1"/>
</dbReference>
<accession>A0A5K1VHA9</accession>
<dbReference type="PANTHER" id="PTHR45678">
    <property type="entry name" value="MITOCHONDRIAL 2-OXODICARBOXYLATE CARRIER 1-RELATED"/>
    <property type="match status" value="1"/>
</dbReference>
<reference evidence="23" key="3">
    <citation type="submission" date="2025-09" db="UniProtKB">
        <authorList>
            <consortium name="Ensembl"/>
        </authorList>
    </citation>
    <scope>IDENTIFICATION</scope>
</reference>
<feature type="repeat" description="Solcar" evidence="21">
    <location>
        <begin position="373"/>
        <end position="457"/>
    </location>
</feature>
<keyword evidence="11" id="KW-0007">Acetylation</keyword>
<dbReference type="SUPFAM" id="SSF47473">
    <property type="entry name" value="EF-hand"/>
    <property type="match status" value="2"/>
</dbReference>
<evidence type="ECO:0000256" key="2">
    <source>
        <dbReference type="ARBA" id="ARBA00006375"/>
    </source>
</evidence>
<evidence type="ECO:0000256" key="17">
    <source>
        <dbReference type="ARBA" id="ARBA00048652"/>
    </source>
</evidence>
<reference evidence="23" key="2">
    <citation type="submission" date="2025-08" db="UniProtKB">
        <authorList>
            <consortium name="Ensembl"/>
        </authorList>
    </citation>
    <scope>IDENTIFICATION</scope>
</reference>
<dbReference type="InterPro" id="IPR051028">
    <property type="entry name" value="Mito_Solute_Carrier"/>
</dbReference>
<evidence type="ECO:0000256" key="15">
    <source>
        <dbReference type="ARBA" id="ARBA00038674"/>
    </source>
</evidence>
<comment type="subcellular location">
    <subcellularLocation>
        <location evidence="1">Mitochondrion inner membrane</location>
        <topology evidence="1">Multi-pass membrane protein</topology>
    </subcellularLocation>
</comment>
<keyword evidence="10" id="KW-1133">Transmembrane helix</keyword>
<dbReference type="FunFam" id="1.10.238.10:FF:000064">
    <property type="entry name" value="calcium-binding mitochondrial carrier protein Aralar1 isoform X1"/>
    <property type="match status" value="1"/>
</dbReference>
<comment type="function">
    <text evidence="18">Mitochondrial electrogenic aspartate/glutamate antiporter that favors efflux of aspartate and entry of glutamate and proton within the mitochondria as part of the malate-aspartate shuttle. Also mediates the uptake of L-cysteinesulfinate (3-sulfino-L-alanine) by mitochondria in exchange of L-glutamate and proton. Can also exchange L-cysteinesulfinate with aspartate in their anionic form without any proton translocation. Lacks transport activity towards gamma-aminobutyric acid (GABA).</text>
</comment>
<dbReference type="SUPFAM" id="SSF103506">
    <property type="entry name" value="Mitochondrial carrier"/>
    <property type="match status" value="1"/>
</dbReference>
<evidence type="ECO:0000256" key="3">
    <source>
        <dbReference type="ARBA" id="ARBA00022448"/>
    </source>
</evidence>
<evidence type="ECO:0000256" key="6">
    <source>
        <dbReference type="ARBA" id="ARBA00022723"/>
    </source>
</evidence>
<evidence type="ECO:0000256" key="7">
    <source>
        <dbReference type="ARBA" id="ARBA00022737"/>
    </source>
</evidence>
<dbReference type="InterPro" id="IPR011992">
    <property type="entry name" value="EF-hand-dom_pair"/>
</dbReference>
<dbReference type="Pfam" id="PF00153">
    <property type="entry name" value="Mito_carr"/>
    <property type="match status" value="2"/>
</dbReference>
<dbReference type="GO" id="GO:0000514">
    <property type="term" value="F:3-sulfino-L-alanine: proton, glutamate antiporter activity"/>
    <property type="evidence" value="ECO:0007669"/>
    <property type="project" value="UniProtKB-ARBA"/>
</dbReference>
<reference evidence="23" key="1">
    <citation type="submission" date="2009-03" db="EMBL/GenBank/DDBJ databases">
        <authorList>
            <person name="Warren W."/>
            <person name="Ye L."/>
            <person name="Minx P."/>
            <person name="Worley K."/>
            <person name="Gibbs R."/>
            <person name="Wilson R.K."/>
        </authorList>
    </citation>
    <scope>NUCLEOTIDE SEQUENCE [LARGE SCALE GENOMIC DNA]</scope>
</reference>
<keyword evidence="9" id="KW-0106">Calcium</keyword>
<dbReference type="GO" id="GO:0005743">
    <property type="term" value="C:mitochondrial inner membrane"/>
    <property type="evidence" value="ECO:0007669"/>
    <property type="project" value="UniProtKB-SubCell"/>
</dbReference>
<evidence type="ECO:0000256" key="19">
    <source>
        <dbReference type="ARBA" id="ARBA00071547"/>
    </source>
</evidence>
<keyword evidence="6" id="KW-0479">Metal-binding</keyword>
<evidence type="ECO:0000256" key="12">
    <source>
        <dbReference type="ARBA" id="ARBA00023128"/>
    </source>
</evidence>